<evidence type="ECO:0000313" key="3">
    <source>
        <dbReference type="Proteomes" id="UP000007127"/>
    </source>
</evidence>
<evidence type="ECO:0000313" key="2">
    <source>
        <dbReference type="EMBL" id="AJD50553.1"/>
    </source>
</evidence>
<dbReference type="SUPFAM" id="SSF82657">
    <property type="entry name" value="BolA-like"/>
    <property type="match status" value="1"/>
</dbReference>
<dbReference type="Pfam" id="PF01722">
    <property type="entry name" value="BolA"/>
    <property type="match status" value="1"/>
</dbReference>
<dbReference type="Gene3D" id="3.30.300.90">
    <property type="entry name" value="BolA-like"/>
    <property type="match status" value="1"/>
</dbReference>
<comment type="similarity">
    <text evidence="1">Belongs to the BolA/IbaG family.</text>
</comment>
<dbReference type="InterPro" id="IPR036065">
    <property type="entry name" value="BolA-like_sf"/>
</dbReference>
<gene>
    <name evidence="2" type="ORF">TH3_02135</name>
</gene>
<dbReference type="EMBL" id="CP004388">
    <property type="protein sequence ID" value="AJD50553.1"/>
    <property type="molecule type" value="Genomic_DNA"/>
</dbReference>
<evidence type="ECO:0000256" key="1">
    <source>
        <dbReference type="RuleBase" id="RU003860"/>
    </source>
</evidence>
<dbReference type="InterPro" id="IPR002634">
    <property type="entry name" value="BolA"/>
</dbReference>
<reference evidence="2 3" key="1">
    <citation type="journal article" date="2012" name="J. Bacteriol.">
        <title>Genome sequence of Thalassospira xiamenensis type strain M-5.</title>
        <authorList>
            <person name="Lai Q."/>
            <person name="Shao Z."/>
        </authorList>
    </citation>
    <scope>NUCLEOTIDE SEQUENCE [LARGE SCALE GENOMIC DNA]</scope>
    <source>
        <strain evidence="2 3">M-5</strain>
    </source>
</reference>
<organism evidence="2 3">
    <name type="scientific">Thalassospira xiamenensis M-5 = DSM 17429</name>
    <dbReference type="NCBI Taxonomy" id="1123366"/>
    <lineage>
        <taxon>Bacteria</taxon>
        <taxon>Pseudomonadati</taxon>
        <taxon>Pseudomonadota</taxon>
        <taxon>Alphaproteobacteria</taxon>
        <taxon>Rhodospirillales</taxon>
        <taxon>Thalassospiraceae</taxon>
        <taxon>Thalassospira</taxon>
    </lineage>
</organism>
<dbReference type="PANTHER" id="PTHR46230:SF7">
    <property type="entry name" value="BOLA-LIKE PROTEIN 1"/>
    <property type="match status" value="1"/>
</dbReference>
<dbReference type="AlphaFoldDB" id="A0AB72U8L4"/>
<accession>A0AB72U8L4</accession>
<name>A0AB72U8L4_9PROT</name>
<protein>
    <submittedName>
        <fullName evidence="2">BolA family protein</fullName>
    </submittedName>
</protein>
<proteinExistence type="inferred from homology"/>
<dbReference type="KEGG" id="txi:TH3_02135"/>
<sequence length="107" mass="11839">MRNTPKHEAIVMQVAQQISDILTAEFAPEKLEIIDDSSKHAGHSGADPRGESHFSVLVVSQKFDGENRVNRQRLVYAALDQLLKDRVHALALKTMTPSEYAAAATQK</sequence>
<dbReference type="Proteomes" id="UP000007127">
    <property type="component" value="Chromosome"/>
</dbReference>
<dbReference type="GO" id="GO:0016226">
    <property type="term" value="P:iron-sulfur cluster assembly"/>
    <property type="evidence" value="ECO:0007669"/>
    <property type="project" value="TreeGrafter"/>
</dbReference>
<dbReference type="PIRSF" id="PIRSF003113">
    <property type="entry name" value="BolA"/>
    <property type="match status" value="1"/>
</dbReference>
<dbReference type="PANTHER" id="PTHR46230">
    <property type="match status" value="1"/>
</dbReference>